<sequence>GIGSFIIFVWEEQLQNEIRVEVTQQKKPLDKRFKRNVQNSQHPLRETSTQDTPIIFRDDPEEYFNPGDIYLDENRLTLETSTLRHGKNFQMQAQPVSSSTRKKYRQCSNGNVILESFKSENYFFIQ</sequence>
<gene>
    <name evidence="1" type="ORF">AFUS01_LOCUS34414</name>
</gene>
<organism evidence="1 2">
    <name type="scientific">Allacma fusca</name>
    <dbReference type="NCBI Taxonomy" id="39272"/>
    <lineage>
        <taxon>Eukaryota</taxon>
        <taxon>Metazoa</taxon>
        <taxon>Ecdysozoa</taxon>
        <taxon>Arthropoda</taxon>
        <taxon>Hexapoda</taxon>
        <taxon>Collembola</taxon>
        <taxon>Symphypleona</taxon>
        <taxon>Sminthuridae</taxon>
        <taxon>Allacma</taxon>
    </lineage>
</organism>
<protein>
    <submittedName>
        <fullName evidence="1">Uncharacterized protein</fullName>
    </submittedName>
</protein>
<feature type="non-terminal residue" evidence="1">
    <location>
        <position position="1"/>
    </location>
</feature>
<evidence type="ECO:0000313" key="2">
    <source>
        <dbReference type="Proteomes" id="UP000708208"/>
    </source>
</evidence>
<dbReference type="AlphaFoldDB" id="A0A8J2PKD9"/>
<dbReference type="Proteomes" id="UP000708208">
    <property type="component" value="Unassembled WGS sequence"/>
</dbReference>
<reference evidence="1" key="1">
    <citation type="submission" date="2021-06" db="EMBL/GenBank/DDBJ databases">
        <authorList>
            <person name="Hodson N. C."/>
            <person name="Mongue J. A."/>
            <person name="Jaron S. K."/>
        </authorList>
    </citation>
    <scope>NUCLEOTIDE SEQUENCE</scope>
</reference>
<evidence type="ECO:0000313" key="1">
    <source>
        <dbReference type="EMBL" id="CAG7824248.1"/>
    </source>
</evidence>
<comment type="caution">
    <text evidence="1">The sequence shown here is derived from an EMBL/GenBank/DDBJ whole genome shotgun (WGS) entry which is preliminary data.</text>
</comment>
<keyword evidence="2" id="KW-1185">Reference proteome</keyword>
<proteinExistence type="predicted"/>
<dbReference type="EMBL" id="CAJVCH010532126">
    <property type="protein sequence ID" value="CAG7824248.1"/>
    <property type="molecule type" value="Genomic_DNA"/>
</dbReference>
<accession>A0A8J2PKD9</accession>
<name>A0A8J2PKD9_9HEXA</name>